<gene>
    <name evidence="1" type="ORF">L21SP5_02919</name>
</gene>
<evidence type="ECO:0000313" key="1">
    <source>
        <dbReference type="EMBL" id="ALO16539.1"/>
    </source>
</evidence>
<dbReference type="AlphaFoldDB" id="A0A0S2I2W6"/>
<dbReference type="STRING" id="1307839.L21SP5_02919"/>
<accession>A0A0S2I2W6</accession>
<dbReference type="EMBL" id="CP013118">
    <property type="protein sequence ID" value="ALO16539.1"/>
    <property type="molecule type" value="Genomic_DNA"/>
</dbReference>
<organism evidence="1 2">
    <name type="scientific">Salinivirga cyanobacteriivorans</name>
    <dbReference type="NCBI Taxonomy" id="1307839"/>
    <lineage>
        <taxon>Bacteria</taxon>
        <taxon>Pseudomonadati</taxon>
        <taxon>Bacteroidota</taxon>
        <taxon>Bacteroidia</taxon>
        <taxon>Bacteroidales</taxon>
        <taxon>Salinivirgaceae</taxon>
        <taxon>Salinivirga</taxon>
    </lineage>
</organism>
<evidence type="ECO:0000313" key="2">
    <source>
        <dbReference type="Proteomes" id="UP000064893"/>
    </source>
</evidence>
<dbReference type="KEGG" id="blq:L21SP5_02919"/>
<proteinExistence type="predicted"/>
<reference evidence="1 2" key="1">
    <citation type="submission" date="2015-11" db="EMBL/GenBank/DDBJ databases">
        <title>Description and complete genome sequence of a novel strain predominating in hypersaline microbial mats and representing a new family of the Bacteriodetes phylum.</title>
        <authorList>
            <person name="Spring S."/>
            <person name="Bunk B."/>
            <person name="Sproer C."/>
            <person name="Klenk H.-P."/>
        </authorList>
    </citation>
    <scope>NUCLEOTIDE SEQUENCE [LARGE SCALE GENOMIC DNA]</scope>
    <source>
        <strain evidence="1 2">L21-Spi-D4</strain>
    </source>
</reference>
<keyword evidence="2" id="KW-1185">Reference proteome</keyword>
<dbReference type="Proteomes" id="UP000064893">
    <property type="component" value="Chromosome"/>
</dbReference>
<name>A0A0S2I2W6_9BACT</name>
<sequence length="266" mass="31313">MKNISILFVILILTFSNYAMGQFSTKTEYLYLKHINTQSNKLLMKQNIFDVEKTLFHIIKNDPTGSYNGHFLSEAGRFYLKMNIPQKSYICYSLQKALYPNDSIAQYHETYYKTAAMQTGLSLKQIEKTDSLLSQIALSASGSYLMWLKVMVSQFNNKNTETLYKLSQINEQKHTLPPWLLHWQFLTRINIKEKNKSEILQIQLTHRPIFEQVDNKMSKRVFRKAIRTRIKQQAKAEGQRLLKKYKQKHNSFSDHLAQTIFSIRLL</sequence>
<dbReference type="RefSeq" id="WP_057953901.1">
    <property type="nucleotide sequence ID" value="NZ_CP013118.1"/>
</dbReference>
<protein>
    <submittedName>
        <fullName evidence="1">Uncharacterized protein</fullName>
    </submittedName>
</protein>